<protein>
    <submittedName>
        <fullName evidence="2">DUF1003 domain-containing protein</fullName>
    </submittedName>
</protein>
<dbReference type="AlphaFoldDB" id="A0A8J7PRL5"/>
<dbReference type="Proteomes" id="UP000664414">
    <property type="component" value="Unassembled WGS sequence"/>
</dbReference>
<evidence type="ECO:0000313" key="3">
    <source>
        <dbReference type="Proteomes" id="UP000664414"/>
    </source>
</evidence>
<evidence type="ECO:0000256" key="1">
    <source>
        <dbReference type="SAM" id="Phobius"/>
    </source>
</evidence>
<dbReference type="PANTHER" id="PTHR41386">
    <property type="entry name" value="INTEGRAL MEMBRANE PROTEIN-RELATED"/>
    <property type="match status" value="1"/>
</dbReference>
<sequence length="219" mass="25495">MSKNTKTTCCICNLKLENASLFPLVFLRDEVFECIKQDHQNIEKKDFICLKDIDHYKLGCLKKMMPDIKSSEEHVINSLKHQKNISKNLNHTYHEKRTFGEKLADKVAAFGGSWSFIISFGVFMIGWTLFNSYKVLTHPFDPYPYILLNLILSCLAALQAPIIMMSQNRQEAKDRLRATHDYEVNLKAEFEIRMLNNKLDAYIQSSEKHLKSLENNKEN</sequence>
<feature type="transmembrane region" description="Helical" evidence="1">
    <location>
        <begin position="142"/>
        <end position="165"/>
    </location>
</feature>
<accession>A0A8J7PRL5</accession>
<proteinExistence type="predicted"/>
<reference evidence="2" key="1">
    <citation type="submission" date="2021-02" db="EMBL/GenBank/DDBJ databases">
        <title>Thiocyanate and organic carbon inputs drive convergent selection for specific autotrophic Afipia and Thiobacillus strains within complex microbiomes.</title>
        <authorList>
            <person name="Huddy R.J."/>
            <person name="Sachdeva R."/>
            <person name="Kadzinga F."/>
            <person name="Kantor R.S."/>
            <person name="Harrison S.T.L."/>
            <person name="Banfield J.F."/>
        </authorList>
    </citation>
    <scope>NUCLEOTIDE SEQUENCE</scope>
    <source>
        <strain evidence="2">SCN18_10_11_15_R4_P_38_20</strain>
    </source>
</reference>
<evidence type="ECO:0000313" key="2">
    <source>
        <dbReference type="EMBL" id="MBN9413412.1"/>
    </source>
</evidence>
<dbReference type="InterPro" id="IPR010406">
    <property type="entry name" value="DUF1003"/>
</dbReference>
<gene>
    <name evidence="2" type="ORF">J0H12_05770</name>
</gene>
<keyword evidence="1" id="KW-0472">Membrane</keyword>
<name>A0A8J7PRL5_9PROT</name>
<dbReference type="Pfam" id="PF06210">
    <property type="entry name" value="DUF1003"/>
    <property type="match status" value="1"/>
</dbReference>
<comment type="caution">
    <text evidence="2">The sequence shown here is derived from an EMBL/GenBank/DDBJ whole genome shotgun (WGS) entry which is preliminary data.</text>
</comment>
<keyword evidence="1" id="KW-1133">Transmembrane helix</keyword>
<keyword evidence="1" id="KW-0812">Transmembrane</keyword>
<dbReference type="PANTHER" id="PTHR41386:SF1">
    <property type="entry name" value="MEMBRANE PROTEIN"/>
    <property type="match status" value="1"/>
</dbReference>
<organism evidence="2 3">
    <name type="scientific">Candidatus Paracaedimonas acanthamoebae</name>
    <dbReference type="NCBI Taxonomy" id="244581"/>
    <lineage>
        <taxon>Bacteria</taxon>
        <taxon>Pseudomonadati</taxon>
        <taxon>Pseudomonadota</taxon>
        <taxon>Alphaproteobacteria</taxon>
        <taxon>Holosporales</taxon>
        <taxon>Caedimonadaceae</taxon>
        <taxon>Candidatus Paracaedimonas</taxon>
    </lineage>
</organism>
<dbReference type="EMBL" id="JAFKGL010000023">
    <property type="protein sequence ID" value="MBN9413412.1"/>
    <property type="molecule type" value="Genomic_DNA"/>
</dbReference>
<feature type="transmembrane region" description="Helical" evidence="1">
    <location>
        <begin position="107"/>
        <end position="130"/>
    </location>
</feature>